<proteinExistence type="predicted"/>
<dbReference type="EMBL" id="JBBNAG010000006">
    <property type="protein sequence ID" value="KAK9125521.1"/>
    <property type="molecule type" value="Genomic_DNA"/>
</dbReference>
<name>A0AAP0J3P5_9MAGN</name>
<reference evidence="2 3" key="1">
    <citation type="submission" date="2024-01" db="EMBL/GenBank/DDBJ databases">
        <title>Genome assemblies of Stephania.</title>
        <authorList>
            <person name="Yang L."/>
        </authorList>
    </citation>
    <scope>NUCLEOTIDE SEQUENCE [LARGE SCALE GENOMIC DNA]</scope>
    <source>
        <strain evidence="2">JXDWG</strain>
        <tissue evidence="2">Leaf</tissue>
    </source>
</reference>
<keyword evidence="3" id="KW-1185">Reference proteome</keyword>
<protein>
    <submittedName>
        <fullName evidence="2">Uncharacterized protein</fullName>
    </submittedName>
</protein>
<evidence type="ECO:0000256" key="1">
    <source>
        <dbReference type="SAM" id="MobiDB-lite"/>
    </source>
</evidence>
<feature type="region of interest" description="Disordered" evidence="1">
    <location>
        <begin position="35"/>
        <end position="56"/>
    </location>
</feature>
<evidence type="ECO:0000313" key="2">
    <source>
        <dbReference type="EMBL" id="KAK9125521.1"/>
    </source>
</evidence>
<comment type="caution">
    <text evidence="2">The sequence shown here is derived from an EMBL/GenBank/DDBJ whole genome shotgun (WGS) entry which is preliminary data.</text>
</comment>
<feature type="compositionally biased region" description="Polar residues" evidence="1">
    <location>
        <begin position="42"/>
        <end position="51"/>
    </location>
</feature>
<evidence type="ECO:0000313" key="3">
    <source>
        <dbReference type="Proteomes" id="UP001419268"/>
    </source>
</evidence>
<sequence>MSVADLPIKTSYMRNDVDPQTSFYVERSNAQVGGHAGAQTEKVLSQSSNDQGGRHSEDQNALLVVMVESAVSEARGANAKVLVIDMFWYYCGRMISGGFSLEVFKQWAPSEKNLIALPGQGGAEGDQWLRRSRGQATAGGEAGPNQQRRRIAEATASGGRWRAMAGESRGGRTRRRPASASGRITGPWSSSMAATADPKKGAAAVRKKGQAAAVTNGNAPEEKTAQRQRRRRRIPRSGSGAANKLDRARARGDSRSTGVTDERMSRRVAVDVDDGSGRRRRRWWRRIFGEGAAAGIFGVSDEMGL</sequence>
<gene>
    <name evidence="2" type="ORF">Scep_014367</name>
</gene>
<feature type="compositionally biased region" description="Basic and acidic residues" evidence="1">
    <location>
        <begin position="244"/>
        <end position="262"/>
    </location>
</feature>
<feature type="region of interest" description="Disordered" evidence="1">
    <location>
        <begin position="153"/>
        <end position="262"/>
    </location>
</feature>
<feature type="compositionally biased region" description="Basic residues" evidence="1">
    <location>
        <begin position="226"/>
        <end position="235"/>
    </location>
</feature>
<accession>A0AAP0J3P5</accession>
<organism evidence="2 3">
    <name type="scientific">Stephania cephalantha</name>
    <dbReference type="NCBI Taxonomy" id="152367"/>
    <lineage>
        <taxon>Eukaryota</taxon>
        <taxon>Viridiplantae</taxon>
        <taxon>Streptophyta</taxon>
        <taxon>Embryophyta</taxon>
        <taxon>Tracheophyta</taxon>
        <taxon>Spermatophyta</taxon>
        <taxon>Magnoliopsida</taxon>
        <taxon>Ranunculales</taxon>
        <taxon>Menispermaceae</taxon>
        <taxon>Menispermoideae</taxon>
        <taxon>Cissampelideae</taxon>
        <taxon>Stephania</taxon>
    </lineage>
</organism>
<feature type="compositionally biased region" description="Low complexity" evidence="1">
    <location>
        <begin position="193"/>
        <end position="214"/>
    </location>
</feature>
<dbReference type="Proteomes" id="UP001419268">
    <property type="component" value="Unassembled WGS sequence"/>
</dbReference>
<dbReference type="AlphaFoldDB" id="A0AAP0J3P5"/>